<dbReference type="InterPro" id="IPR010998">
    <property type="entry name" value="Integrase_recombinase_N"/>
</dbReference>
<evidence type="ECO:0000256" key="1">
    <source>
        <dbReference type="ARBA" id="ARBA00023125"/>
    </source>
</evidence>
<sequence length="169" mass="19730">MHCRQIELKSGKTRWECVDDGPTKPSGKRNQIVRRGKTQKEAKAKVRDEIARQTAGTNRKISKRITFGDAAQKWYDVYSLDGKKKSTYRKRRREIRDLNEHLKDTPIMDITHDEYQSTINKMFKKGHSQSTLLGTNSTANMIFKYAKKNRWVEENPVTDVVIPKKEENC</sequence>
<evidence type="ECO:0000313" key="6">
    <source>
        <dbReference type="Proteomes" id="UP001281447"/>
    </source>
</evidence>
<feature type="region of interest" description="Disordered" evidence="3">
    <location>
        <begin position="17"/>
        <end position="48"/>
    </location>
</feature>
<dbReference type="Pfam" id="PF14659">
    <property type="entry name" value="Phage_int_SAM_3"/>
    <property type="match status" value="1"/>
</dbReference>
<keyword evidence="6" id="KW-1185">Reference proteome</keyword>
<accession>A0ABU5C830</accession>
<dbReference type="InterPro" id="IPR011010">
    <property type="entry name" value="DNA_brk_join_enz"/>
</dbReference>
<name>A0ABU5C830_9BACI</name>
<gene>
    <name evidence="5" type="ORF">RWE15_14230</name>
</gene>
<dbReference type="EMBL" id="JAWDIP010000003">
    <property type="protein sequence ID" value="MDY0395374.1"/>
    <property type="molecule type" value="Genomic_DNA"/>
</dbReference>
<proteinExistence type="predicted"/>
<dbReference type="SUPFAM" id="SSF56349">
    <property type="entry name" value="DNA breaking-rejoining enzymes"/>
    <property type="match status" value="1"/>
</dbReference>
<dbReference type="PROSITE" id="PS51900">
    <property type="entry name" value="CB"/>
    <property type="match status" value="1"/>
</dbReference>
<dbReference type="InterPro" id="IPR004107">
    <property type="entry name" value="Integrase_SAM-like_N"/>
</dbReference>
<feature type="compositionally biased region" description="Basic and acidic residues" evidence="3">
    <location>
        <begin position="38"/>
        <end position="48"/>
    </location>
</feature>
<evidence type="ECO:0000313" key="5">
    <source>
        <dbReference type="EMBL" id="MDY0395374.1"/>
    </source>
</evidence>
<evidence type="ECO:0000256" key="2">
    <source>
        <dbReference type="PROSITE-ProRule" id="PRU01248"/>
    </source>
</evidence>
<dbReference type="InterPro" id="IPR044068">
    <property type="entry name" value="CB"/>
</dbReference>
<feature type="domain" description="Core-binding (CB)" evidence="4">
    <location>
        <begin position="65"/>
        <end position="147"/>
    </location>
</feature>
<reference evidence="5 6" key="1">
    <citation type="submission" date="2023-10" db="EMBL/GenBank/DDBJ databases">
        <title>Virgibacillus halophilus 5B73C genome.</title>
        <authorList>
            <person name="Miliotis G."/>
            <person name="Sengupta P."/>
            <person name="Hameed A."/>
            <person name="Chuvochina M."/>
            <person name="Mcdonagh F."/>
            <person name="Simpson A.C."/>
            <person name="Singh N.K."/>
            <person name="Rekha P.D."/>
            <person name="Raman K."/>
            <person name="Hugenholtz P."/>
            <person name="Venkateswaran K."/>
        </authorList>
    </citation>
    <scope>NUCLEOTIDE SEQUENCE [LARGE SCALE GENOMIC DNA]</scope>
    <source>
        <strain evidence="5 6">5B73C</strain>
    </source>
</reference>
<evidence type="ECO:0000256" key="3">
    <source>
        <dbReference type="SAM" id="MobiDB-lite"/>
    </source>
</evidence>
<organism evidence="5 6">
    <name type="scientific">Tigheibacillus halophilus</name>
    <dbReference type="NCBI Taxonomy" id="361280"/>
    <lineage>
        <taxon>Bacteria</taxon>
        <taxon>Bacillati</taxon>
        <taxon>Bacillota</taxon>
        <taxon>Bacilli</taxon>
        <taxon>Bacillales</taxon>
        <taxon>Bacillaceae</taxon>
        <taxon>Tigheibacillus</taxon>
    </lineage>
</organism>
<protein>
    <submittedName>
        <fullName evidence="5">Phage integrase SAM-like domain-containing protein</fullName>
    </submittedName>
</protein>
<comment type="caution">
    <text evidence="5">The sequence shown here is derived from an EMBL/GenBank/DDBJ whole genome shotgun (WGS) entry which is preliminary data.</text>
</comment>
<dbReference type="Proteomes" id="UP001281447">
    <property type="component" value="Unassembled WGS sequence"/>
</dbReference>
<keyword evidence="1 2" id="KW-0238">DNA-binding</keyword>
<evidence type="ECO:0000259" key="4">
    <source>
        <dbReference type="PROSITE" id="PS51900"/>
    </source>
</evidence>
<dbReference type="Gene3D" id="1.10.150.130">
    <property type="match status" value="1"/>
</dbReference>